<evidence type="ECO:0000313" key="2">
    <source>
        <dbReference type="Proteomes" id="UP000503130"/>
    </source>
</evidence>
<dbReference type="RefSeq" id="WP_048791363.1">
    <property type="nucleotide sequence ID" value="NZ_CP050959.1"/>
</dbReference>
<dbReference type="EMBL" id="CP050959">
    <property type="protein sequence ID" value="QIX74507.1"/>
    <property type="molecule type" value="Genomic_DNA"/>
</dbReference>
<reference evidence="1 2" key="1">
    <citation type="submission" date="2019-09" db="EMBL/GenBank/DDBJ databases">
        <title>FDA dAtabase for Regulatory Grade micrObial Sequences (FDA-ARGOS): Supporting development and validation of Infectious Disease Dx tests.</title>
        <authorList>
            <person name="Sciortino C."/>
            <person name="Tallon L."/>
            <person name="Sadzewicz L."/>
            <person name="Vavikolanu K."/>
            <person name="Mehta A."/>
            <person name="Aluvathingal J."/>
            <person name="Nadendla S."/>
            <person name="Nandy P."/>
            <person name="Geyer C."/>
            <person name="Yan Y."/>
            <person name="Sichtig H."/>
        </authorList>
    </citation>
    <scope>NUCLEOTIDE SEQUENCE [LARGE SCALE GENOMIC DNA]</scope>
    <source>
        <strain evidence="1 2">FDAARGOS_666</strain>
    </source>
</reference>
<evidence type="ECO:0000313" key="1">
    <source>
        <dbReference type="EMBL" id="QIX74507.1"/>
    </source>
</evidence>
<protein>
    <submittedName>
        <fullName evidence="1">Uncharacterized protein</fullName>
    </submittedName>
</protein>
<organism evidence="1 2">
    <name type="scientific">Streptococcus gallolyticus</name>
    <dbReference type="NCBI Taxonomy" id="315405"/>
    <lineage>
        <taxon>Bacteria</taxon>
        <taxon>Bacillati</taxon>
        <taxon>Bacillota</taxon>
        <taxon>Bacilli</taxon>
        <taxon>Lactobacillales</taxon>
        <taxon>Streptococcaceae</taxon>
        <taxon>Streptococcus</taxon>
    </lineage>
</organism>
<sequence>MTVRELIEKLQEFDEWNEVGLRLENVCVLDVLAETDKNGCTFFINDSEIEVDKVAPGAIVITAEGI</sequence>
<gene>
    <name evidence="1" type="ORF">FOB74_08720</name>
</gene>
<accession>A0AAE6YRI1</accession>
<name>A0AAE6YRI1_9STRE</name>
<proteinExistence type="predicted"/>
<dbReference type="Proteomes" id="UP000503130">
    <property type="component" value="Chromosome"/>
</dbReference>
<dbReference type="AlphaFoldDB" id="A0AAE6YRI1"/>